<evidence type="ECO:0000313" key="3">
    <source>
        <dbReference type="Proteomes" id="UP000676456"/>
    </source>
</evidence>
<dbReference type="EMBL" id="JAGYPN010000004">
    <property type="protein sequence ID" value="MBS4224433.1"/>
    <property type="molecule type" value="Genomic_DNA"/>
</dbReference>
<evidence type="ECO:0000313" key="2">
    <source>
        <dbReference type="EMBL" id="MBS4224433.1"/>
    </source>
</evidence>
<reference evidence="2 3" key="1">
    <citation type="submission" date="2021-05" db="EMBL/GenBank/DDBJ databases">
        <title>Novel Bacillus species.</title>
        <authorList>
            <person name="Liu G."/>
        </authorList>
    </citation>
    <scope>NUCLEOTIDE SEQUENCE [LARGE SCALE GENOMIC DNA]</scope>
    <source>
        <strain evidence="2 3">FJAT-49682</strain>
    </source>
</reference>
<accession>A0A942USW0</accession>
<dbReference type="RefSeq" id="WP_213099496.1">
    <property type="nucleotide sequence ID" value="NZ_JAGYPH010000004.1"/>
</dbReference>
<comment type="caution">
    <text evidence="2">The sequence shown here is derived from an EMBL/GenBank/DDBJ whole genome shotgun (WGS) entry which is preliminary data.</text>
</comment>
<gene>
    <name evidence="2" type="ORF">KHA91_17125</name>
</gene>
<keyword evidence="1" id="KW-0812">Transmembrane</keyword>
<dbReference type="AlphaFoldDB" id="A0A942USW0"/>
<dbReference type="Proteomes" id="UP000676456">
    <property type="component" value="Unassembled WGS sequence"/>
</dbReference>
<evidence type="ECO:0008006" key="4">
    <source>
        <dbReference type="Google" id="ProtNLM"/>
    </source>
</evidence>
<organism evidence="2 3">
    <name type="scientific">Lederbergia citrea</name>
    <dbReference type="NCBI Taxonomy" id="2833581"/>
    <lineage>
        <taxon>Bacteria</taxon>
        <taxon>Bacillati</taxon>
        <taxon>Bacillota</taxon>
        <taxon>Bacilli</taxon>
        <taxon>Bacillales</taxon>
        <taxon>Bacillaceae</taxon>
        <taxon>Lederbergia</taxon>
    </lineage>
</organism>
<protein>
    <recommendedName>
        <fullName evidence="4">DUF5668 domain-containing protein</fullName>
    </recommendedName>
</protein>
<sequence length="296" mass="32975">MRTWRVGSISMGAALVLLGVFLLLAQVLSWDPAIAMISWWPLLLIILGVEILVYLNWKKDEQQHVKYDFISIIFIGIIGTFGLGMTMLNATGLLDIASQAVSAEVRTLDLPKYEEVMTDDIKRVFVETGRYSANIEASPGKETVMFGTYRGEMRKDVAVKDVSDYALIEKQGDTLFIKLKEMPTSRLLNDGSEINATLLIPDNVKLEVVGNGNDVNIKTRNLKADWSVASMSNVKLDVPETSNVKIEAIDMQELGDETWKNVKRNEDVDKVSGNLTYGNGAHTLQIQNSYTLQIGR</sequence>
<keyword evidence="1" id="KW-0472">Membrane</keyword>
<feature type="transmembrane region" description="Helical" evidence="1">
    <location>
        <begin position="39"/>
        <end position="57"/>
    </location>
</feature>
<evidence type="ECO:0000256" key="1">
    <source>
        <dbReference type="SAM" id="Phobius"/>
    </source>
</evidence>
<name>A0A942USW0_9BACI</name>
<keyword evidence="1" id="KW-1133">Transmembrane helix</keyword>
<keyword evidence="3" id="KW-1185">Reference proteome</keyword>
<feature type="transmembrane region" description="Helical" evidence="1">
    <location>
        <begin position="69"/>
        <end position="88"/>
    </location>
</feature>
<proteinExistence type="predicted"/>